<dbReference type="Proteomes" id="UP001054889">
    <property type="component" value="Unassembled WGS sequence"/>
</dbReference>
<evidence type="ECO:0000313" key="2">
    <source>
        <dbReference type="Proteomes" id="UP001054889"/>
    </source>
</evidence>
<reference evidence="1" key="1">
    <citation type="journal article" date="2018" name="DNA Res.">
        <title>Multiple hybrid de novo genome assembly of finger millet, an orphan allotetraploid crop.</title>
        <authorList>
            <person name="Hatakeyama M."/>
            <person name="Aluri S."/>
            <person name="Balachadran M.T."/>
            <person name="Sivarajan S.R."/>
            <person name="Patrignani A."/>
            <person name="Gruter S."/>
            <person name="Poveda L."/>
            <person name="Shimizu-Inatsugi R."/>
            <person name="Baeten J."/>
            <person name="Francoijs K.J."/>
            <person name="Nataraja K.N."/>
            <person name="Reddy Y.A.N."/>
            <person name="Phadnis S."/>
            <person name="Ravikumar R.L."/>
            <person name="Schlapbach R."/>
            <person name="Sreeman S.M."/>
            <person name="Shimizu K.K."/>
        </authorList>
    </citation>
    <scope>NUCLEOTIDE SEQUENCE</scope>
</reference>
<organism evidence="1 2">
    <name type="scientific">Eleusine coracana subsp. coracana</name>
    <dbReference type="NCBI Taxonomy" id="191504"/>
    <lineage>
        <taxon>Eukaryota</taxon>
        <taxon>Viridiplantae</taxon>
        <taxon>Streptophyta</taxon>
        <taxon>Embryophyta</taxon>
        <taxon>Tracheophyta</taxon>
        <taxon>Spermatophyta</taxon>
        <taxon>Magnoliopsida</taxon>
        <taxon>Liliopsida</taxon>
        <taxon>Poales</taxon>
        <taxon>Poaceae</taxon>
        <taxon>PACMAD clade</taxon>
        <taxon>Chloridoideae</taxon>
        <taxon>Cynodonteae</taxon>
        <taxon>Eleusininae</taxon>
        <taxon>Eleusine</taxon>
    </lineage>
</organism>
<evidence type="ECO:0000313" key="1">
    <source>
        <dbReference type="EMBL" id="GJM93903.1"/>
    </source>
</evidence>
<accession>A0AAV5C700</accession>
<name>A0AAV5C700_ELECO</name>
<sequence>MKYVLVTGGVGEWARQGCHGQQHRRRPKVVRPPHYVHQDRYVPPPPPPLSINVRALSAYWGALSLGDLTMVAWNPRSILA</sequence>
<comment type="caution">
    <text evidence="1">The sequence shown here is derived from an EMBL/GenBank/DDBJ whole genome shotgun (WGS) entry which is preliminary data.</text>
</comment>
<reference evidence="1" key="2">
    <citation type="submission" date="2021-12" db="EMBL/GenBank/DDBJ databases">
        <title>Resequencing data analysis of finger millet.</title>
        <authorList>
            <person name="Hatakeyama M."/>
            <person name="Aluri S."/>
            <person name="Balachadran M.T."/>
            <person name="Sivarajan S.R."/>
            <person name="Poveda L."/>
            <person name="Shimizu-Inatsugi R."/>
            <person name="Schlapbach R."/>
            <person name="Sreeman S.M."/>
            <person name="Shimizu K.K."/>
        </authorList>
    </citation>
    <scope>NUCLEOTIDE SEQUENCE</scope>
</reference>
<proteinExistence type="predicted"/>
<dbReference type="AlphaFoldDB" id="A0AAV5C700"/>
<keyword evidence="2" id="KW-1185">Reference proteome</keyword>
<dbReference type="EMBL" id="BQKI01000004">
    <property type="protein sequence ID" value="GJM93903.1"/>
    <property type="molecule type" value="Genomic_DNA"/>
</dbReference>
<gene>
    <name evidence="1" type="primary">ga10497</name>
    <name evidence="1" type="ORF">PR202_ga10497</name>
</gene>
<protein>
    <submittedName>
        <fullName evidence="1">Uncharacterized protein</fullName>
    </submittedName>
</protein>